<organism evidence="1 2">
    <name type="scientific">Limulus polyphemus</name>
    <name type="common">Atlantic horseshoe crab</name>
    <dbReference type="NCBI Taxonomy" id="6850"/>
    <lineage>
        <taxon>Eukaryota</taxon>
        <taxon>Metazoa</taxon>
        <taxon>Ecdysozoa</taxon>
        <taxon>Arthropoda</taxon>
        <taxon>Chelicerata</taxon>
        <taxon>Merostomata</taxon>
        <taxon>Xiphosura</taxon>
        <taxon>Limulidae</taxon>
        <taxon>Limulus</taxon>
    </lineage>
</organism>
<reference evidence="2" key="1">
    <citation type="submission" date="2025-08" db="UniProtKB">
        <authorList>
            <consortium name="RefSeq"/>
        </authorList>
    </citation>
    <scope>IDENTIFICATION</scope>
    <source>
        <tissue evidence="2">Muscle</tissue>
    </source>
</reference>
<dbReference type="Proteomes" id="UP000694941">
    <property type="component" value="Unplaced"/>
</dbReference>
<protein>
    <submittedName>
        <fullName evidence="2">Protein ZBED8-like</fullName>
    </submittedName>
</protein>
<dbReference type="PANTHER" id="PTHR45913:SF22">
    <property type="entry name" value="SCAN BOX DOMAIN-CONTAINING PROTEIN"/>
    <property type="match status" value="1"/>
</dbReference>
<proteinExistence type="predicted"/>
<name>A0ABM1C2P5_LIMPO</name>
<dbReference type="PANTHER" id="PTHR45913">
    <property type="entry name" value="EPM2A-INTERACTING PROTEIN 1"/>
    <property type="match status" value="1"/>
</dbReference>
<evidence type="ECO:0000313" key="2">
    <source>
        <dbReference type="RefSeq" id="XP_013793145.1"/>
    </source>
</evidence>
<dbReference type="RefSeq" id="XP_013793145.1">
    <property type="nucleotide sequence ID" value="XM_013937691.1"/>
</dbReference>
<gene>
    <name evidence="2" type="primary">LOC106477091</name>
</gene>
<accession>A0ABM1C2P5</accession>
<sequence>MSKKRTYLDLYVQYGFDFIVVDGVEKPQCLLCSKVLGNGSLKPSILKQHLEATNPAHASDDRATFEAKRARFRAAGTLPKLGFVSEKKPTLAASYHVAMRIAKAKKPHDIAEKLIKPCALDMVEHVCGNNEKQKIQAIPFSNDTIHQRIIEMSQDICQQLIEQFKSSPAKISLQLDESCDVANFSHLLVFVRYICGKELKN</sequence>
<dbReference type="GeneID" id="106477091"/>
<keyword evidence="1" id="KW-1185">Reference proteome</keyword>
<evidence type="ECO:0000313" key="1">
    <source>
        <dbReference type="Proteomes" id="UP000694941"/>
    </source>
</evidence>